<keyword evidence="7" id="KW-1185">Reference proteome</keyword>
<proteinExistence type="predicted"/>
<dbReference type="Gene3D" id="3.40.50.1820">
    <property type="entry name" value="alpha/beta hydrolase"/>
    <property type="match status" value="1"/>
</dbReference>
<evidence type="ECO:0000313" key="6">
    <source>
        <dbReference type="EMBL" id="GAA1988131.1"/>
    </source>
</evidence>
<keyword evidence="1" id="KW-0732">Signal</keyword>
<sequence length="703" mass="76466">MTGRSPRPPPSVGSLQTKSRQRGRFAVVRSWYELPDYVRLRRVNGLRLSPDGSRLVAPVSELNPDATSFGTALWEIDPAGDREPRRLTRSTAGEAAPAFLPDGSVLFTSTRADPEATSNGSADARKPALWLLPAEGGEARQVADPAGGVKRFSVARGSGTVAFTAHTRPDAEDAQVDAEWRAARKDSGVTAILHESSPVRYWDHDVGPDLPRLYAATPPADAASRLGEARDLTPDAGKALIEQTGEITPGGGTVVTGWQVHAGKGVWRSEVVTVDVATGERVALATSTTFEFQHPRVSPDGRYAVMLRTFEGEYDGEPRDCTLWLADLTTGEGRDLLPGTELWPREYAWAADSAAVFFAADLGGRRPVFRVDLATSTLARVTGDDGAYSSLNPGPDAHTLYALRDAWDAAPAPVRLDGAATEGRPTFLKSPQAPLDVPGTLTEVEAAAEDGTPLRSWLVLPSGAAVDAPAPLVVWVHGGPYLSFNGWTWRWNPWLLAARGYAVLLPDPAPSTGYGQDMLRRAWGRWGSCTFGDVVAITDAAVARADIDADRTAMMGGSFGGYMANWIAGHTDRFKAIVSHASLWALDAFGSSTDAPWVWAREFGDPRSQPERYELNSPHRHVSRITTPMLVIHGDKDYRVPIGEGLRLWWDLVSHEVDAKFLYFPDESHWVLTPGNIAVWYETVFAFLDHHVLGKEWCRPELL</sequence>
<gene>
    <name evidence="6" type="ORF">GCM10009799_12220</name>
</gene>
<evidence type="ECO:0000256" key="2">
    <source>
        <dbReference type="ARBA" id="ARBA00022801"/>
    </source>
</evidence>
<dbReference type="EMBL" id="BAAAPC010000004">
    <property type="protein sequence ID" value="GAA1988131.1"/>
    <property type="molecule type" value="Genomic_DNA"/>
</dbReference>
<dbReference type="InterPro" id="IPR001375">
    <property type="entry name" value="Peptidase_S9_cat"/>
</dbReference>
<evidence type="ECO:0000256" key="1">
    <source>
        <dbReference type="ARBA" id="ARBA00022729"/>
    </source>
</evidence>
<dbReference type="Pfam" id="PF07676">
    <property type="entry name" value="PD40"/>
    <property type="match status" value="1"/>
</dbReference>
<dbReference type="InterPro" id="IPR011042">
    <property type="entry name" value="6-blade_b-propeller_TolB-like"/>
</dbReference>
<reference evidence="6 7" key="1">
    <citation type="journal article" date="2019" name="Int. J. Syst. Evol. Microbiol.">
        <title>The Global Catalogue of Microorganisms (GCM) 10K type strain sequencing project: providing services to taxonomists for standard genome sequencing and annotation.</title>
        <authorList>
            <consortium name="The Broad Institute Genomics Platform"/>
            <consortium name="The Broad Institute Genome Sequencing Center for Infectious Disease"/>
            <person name="Wu L."/>
            <person name="Ma J."/>
        </authorList>
    </citation>
    <scope>NUCLEOTIDE SEQUENCE [LARGE SCALE GENOMIC DNA]</scope>
    <source>
        <strain evidence="6 7">JCM 15313</strain>
    </source>
</reference>
<feature type="region of interest" description="Disordered" evidence="4">
    <location>
        <begin position="1"/>
        <end position="20"/>
    </location>
</feature>
<accession>A0ABN2SKD8</accession>
<feature type="domain" description="Peptidase S9 prolyl oligopeptidase catalytic" evidence="5">
    <location>
        <begin position="487"/>
        <end position="692"/>
    </location>
</feature>
<evidence type="ECO:0000256" key="3">
    <source>
        <dbReference type="ARBA" id="ARBA00022825"/>
    </source>
</evidence>
<dbReference type="Pfam" id="PF00326">
    <property type="entry name" value="Peptidase_S9"/>
    <property type="match status" value="1"/>
</dbReference>
<dbReference type="SUPFAM" id="SSF82171">
    <property type="entry name" value="DPP6 N-terminal domain-like"/>
    <property type="match status" value="1"/>
</dbReference>
<dbReference type="InterPro" id="IPR011659">
    <property type="entry name" value="WD40"/>
</dbReference>
<name>A0ABN2SKD8_9ACTN</name>
<keyword evidence="2" id="KW-0378">Hydrolase</keyword>
<comment type="caution">
    <text evidence="6">The sequence shown here is derived from an EMBL/GenBank/DDBJ whole genome shotgun (WGS) entry which is preliminary data.</text>
</comment>
<dbReference type="InterPro" id="IPR029058">
    <property type="entry name" value="AB_hydrolase_fold"/>
</dbReference>
<dbReference type="Proteomes" id="UP001501585">
    <property type="component" value="Unassembled WGS sequence"/>
</dbReference>
<dbReference type="SUPFAM" id="SSF53474">
    <property type="entry name" value="alpha/beta-Hydrolases"/>
    <property type="match status" value="1"/>
</dbReference>
<dbReference type="PANTHER" id="PTHR42776">
    <property type="entry name" value="SERINE PEPTIDASE S9 FAMILY MEMBER"/>
    <property type="match status" value="1"/>
</dbReference>
<organism evidence="6 7">
    <name type="scientific">Nocardiopsis rhodophaea</name>
    <dbReference type="NCBI Taxonomy" id="280238"/>
    <lineage>
        <taxon>Bacteria</taxon>
        <taxon>Bacillati</taxon>
        <taxon>Actinomycetota</taxon>
        <taxon>Actinomycetes</taxon>
        <taxon>Streptosporangiales</taxon>
        <taxon>Nocardiopsidaceae</taxon>
        <taxon>Nocardiopsis</taxon>
    </lineage>
</organism>
<evidence type="ECO:0000256" key="4">
    <source>
        <dbReference type="SAM" id="MobiDB-lite"/>
    </source>
</evidence>
<dbReference type="PANTHER" id="PTHR42776:SF13">
    <property type="entry name" value="DIPEPTIDYL-PEPTIDASE 5"/>
    <property type="match status" value="1"/>
</dbReference>
<feature type="compositionally biased region" description="Pro residues" evidence="4">
    <location>
        <begin position="1"/>
        <end position="11"/>
    </location>
</feature>
<evidence type="ECO:0000259" key="5">
    <source>
        <dbReference type="Pfam" id="PF00326"/>
    </source>
</evidence>
<protein>
    <submittedName>
        <fullName evidence="6">S9 family peptidase</fullName>
    </submittedName>
</protein>
<evidence type="ECO:0000313" key="7">
    <source>
        <dbReference type="Proteomes" id="UP001501585"/>
    </source>
</evidence>
<keyword evidence="3" id="KW-0720">Serine protease</keyword>
<keyword evidence="3" id="KW-0645">Protease</keyword>
<dbReference type="Gene3D" id="2.120.10.30">
    <property type="entry name" value="TolB, C-terminal domain"/>
    <property type="match status" value="2"/>
</dbReference>